<organism evidence="1 2">
    <name type="scientific">Mycena pura</name>
    <dbReference type="NCBI Taxonomy" id="153505"/>
    <lineage>
        <taxon>Eukaryota</taxon>
        <taxon>Fungi</taxon>
        <taxon>Dikarya</taxon>
        <taxon>Basidiomycota</taxon>
        <taxon>Agaricomycotina</taxon>
        <taxon>Agaricomycetes</taxon>
        <taxon>Agaricomycetidae</taxon>
        <taxon>Agaricales</taxon>
        <taxon>Marasmiineae</taxon>
        <taxon>Mycenaceae</taxon>
        <taxon>Mycena</taxon>
    </lineage>
</organism>
<accession>A0AAD6UTI6</accession>
<gene>
    <name evidence="1" type="ORF">GGX14DRAFT_406794</name>
</gene>
<protein>
    <recommendedName>
        <fullName evidence="3">F-box domain-containing protein</fullName>
    </recommendedName>
</protein>
<comment type="caution">
    <text evidence="1">The sequence shown here is derived from an EMBL/GenBank/DDBJ whole genome shotgun (WGS) entry which is preliminary data.</text>
</comment>
<proteinExistence type="predicted"/>
<evidence type="ECO:0008006" key="3">
    <source>
        <dbReference type="Google" id="ProtNLM"/>
    </source>
</evidence>
<dbReference type="AlphaFoldDB" id="A0AAD6UTI6"/>
<dbReference type="Proteomes" id="UP001219525">
    <property type="component" value="Unassembled WGS sequence"/>
</dbReference>
<dbReference type="EMBL" id="JARJCW010000126">
    <property type="protein sequence ID" value="KAJ7191973.1"/>
    <property type="molecule type" value="Genomic_DNA"/>
</dbReference>
<evidence type="ECO:0000313" key="2">
    <source>
        <dbReference type="Proteomes" id="UP001219525"/>
    </source>
</evidence>
<name>A0AAD6UTI6_9AGAR</name>
<keyword evidence="2" id="KW-1185">Reference proteome</keyword>
<reference evidence="1" key="1">
    <citation type="submission" date="2023-03" db="EMBL/GenBank/DDBJ databases">
        <title>Massive genome expansion in bonnet fungi (Mycena s.s.) driven by repeated elements and novel gene families across ecological guilds.</title>
        <authorList>
            <consortium name="Lawrence Berkeley National Laboratory"/>
            <person name="Harder C.B."/>
            <person name="Miyauchi S."/>
            <person name="Viragh M."/>
            <person name="Kuo A."/>
            <person name="Thoen E."/>
            <person name="Andreopoulos B."/>
            <person name="Lu D."/>
            <person name="Skrede I."/>
            <person name="Drula E."/>
            <person name="Henrissat B."/>
            <person name="Morin E."/>
            <person name="Kohler A."/>
            <person name="Barry K."/>
            <person name="LaButti K."/>
            <person name="Morin E."/>
            <person name="Salamov A."/>
            <person name="Lipzen A."/>
            <person name="Mereny Z."/>
            <person name="Hegedus B."/>
            <person name="Baldrian P."/>
            <person name="Stursova M."/>
            <person name="Weitz H."/>
            <person name="Taylor A."/>
            <person name="Grigoriev I.V."/>
            <person name="Nagy L.G."/>
            <person name="Martin F."/>
            <person name="Kauserud H."/>
        </authorList>
    </citation>
    <scope>NUCLEOTIDE SEQUENCE</scope>
    <source>
        <strain evidence="1">9144</strain>
    </source>
</reference>
<sequence>MSSRTISPELWSIVFLQVHADSLPLLCMVSRSFRAEAEHVLYHSVDLCELDKVRAWCTAMAQADCLASYTYFLVLKLPYNLGLEDLELIQCALRRCVNLERLQILADVQLCLALKIEAPSRDGARWSPITGCSFSLTHFTNTYFILPTSRALQQFWPRQRELRFLSIPMDDCREIPCSDPTALVALEVPSHALPRIVLPLQRLQIHMGRKNKAEELSSLPLYAGTLRTLNIVLHKNGQFHISELVKAVAEAVPMLQHFAVMEDTSVRRSAACQGSLITHTQPHNWLRFEPCPVDAVAKFSALESFVLQMHSARGIHFRADMGSWTPHVDM</sequence>
<evidence type="ECO:0000313" key="1">
    <source>
        <dbReference type="EMBL" id="KAJ7191973.1"/>
    </source>
</evidence>